<dbReference type="InterPro" id="IPR036291">
    <property type="entry name" value="NAD(P)-bd_dom_sf"/>
</dbReference>
<dbReference type="Proteomes" id="UP000664521">
    <property type="component" value="Unassembled WGS sequence"/>
</dbReference>
<evidence type="ECO:0000256" key="1">
    <source>
        <dbReference type="ARBA" id="ARBA00001947"/>
    </source>
</evidence>
<evidence type="ECO:0000256" key="4">
    <source>
        <dbReference type="ARBA" id="ARBA00022833"/>
    </source>
</evidence>
<proteinExistence type="inferred from homology"/>
<dbReference type="OrthoDB" id="3941538at2759"/>
<dbReference type="FunFam" id="3.40.50.720:FF:000068">
    <property type="entry name" value="Sorbitol dehydrogenase"/>
    <property type="match status" value="1"/>
</dbReference>
<keyword evidence="6" id="KW-0520">NAD</keyword>
<evidence type="ECO:0000256" key="6">
    <source>
        <dbReference type="ARBA" id="ARBA00023027"/>
    </source>
</evidence>
<dbReference type="AlphaFoldDB" id="A0A8H3FZJ8"/>
<dbReference type="EMBL" id="CAJPDS010000065">
    <property type="protein sequence ID" value="CAF9932985.1"/>
    <property type="molecule type" value="Genomic_DNA"/>
</dbReference>
<evidence type="ECO:0000259" key="7">
    <source>
        <dbReference type="SMART" id="SM00829"/>
    </source>
</evidence>
<dbReference type="SMART" id="SM00829">
    <property type="entry name" value="PKS_ER"/>
    <property type="match status" value="1"/>
</dbReference>
<evidence type="ECO:0000256" key="2">
    <source>
        <dbReference type="ARBA" id="ARBA00008072"/>
    </source>
</evidence>
<dbReference type="InterPro" id="IPR013154">
    <property type="entry name" value="ADH-like_N"/>
</dbReference>
<name>A0A8H3FZJ8_9LECA</name>
<keyword evidence="9" id="KW-1185">Reference proteome</keyword>
<comment type="caution">
    <text evidence="8">The sequence shown here is derived from an EMBL/GenBank/DDBJ whole genome shotgun (WGS) entry which is preliminary data.</text>
</comment>
<reference evidence="8" key="1">
    <citation type="submission" date="2021-03" db="EMBL/GenBank/DDBJ databases">
        <authorList>
            <person name="Tagirdzhanova G."/>
        </authorList>
    </citation>
    <scope>NUCLEOTIDE SEQUENCE</scope>
</reference>
<dbReference type="GO" id="GO:0000721">
    <property type="term" value="F:(R,R)-butanediol dehydrogenase activity"/>
    <property type="evidence" value="ECO:0007669"/>
    <property type="project" value="TreeGrafter"/>
</dbReference>
<dbReference type="CDD" id="cd08233">
    <property type="entry name" value="butanediol_DH_like"/>
    <property type="match status" value="1"/>
</dbReference>
<evidence type="ECO:0000256" key="3">
    <source>
        <dbReference type="ARBA" id="ARBA00022723"/>
    </source>
</evidence>
<organism evidence="8 9">
    <name type="scientific">Heterodermia speciosa</name>
    <dbReference type="NCBI Taxonomy" id="116794"/>
    <lineage>
        <taxon>Eukaryota</taxon>
        <taxon>Fungi</taxon>
        <taxon>Dikarya</taxon>
        <taxon>Ascomycota</taxon>
        <taxon>Pezizomycotina</taxon>
        <taxon>Lecanoromycetes</taxon>
        <taxon>OSLEUM clade</taxon>
        <taxon>Lecanoromycetidae</taxon>
        <taxon>Caliciales</taxon>
        <taxon>Physciaceae</taxon>
        <taxon>Heterodermia</taxon>
    </lineage>
</organism>
<dbReference type="SUPFAM" id="SSF50129">
    <property type="entry name" value="GroES-like"/>
    <property type="match status" value="1"/>
</dbReference>
<accession>A0A8H3FZJ8</accession>
<dbReference type="PANTHER" id="PTHR43161:SF23">
    <property type="entry name" value="(R,R)-BUTANEDIOL DEHYDROGENASE-RELATED"/>
    <property type="match status" value="1"/>
</dbReference>
<keyword evidence="3" id="KW-0479">Metal-binding</keyword>
<dbReference type="Pfam" id="PF08240">
    <property type="entry name" value="ADH_N"/>
    <property type="match status" value="1"/>
</dbReference>
<dbReference type="InterPro" id="IPR011032">
    <property type="entry name" value="GroES-like_sf"/>
</dbReference>
<evidence type="ECO:0000313" key="8">
    <source>
        <dbReference type="EMBL" id="CAF9932985.1"/>
    </source>
</evidence>
<dbReference type="GO" id="GO:0034079">
    <property type="term" value="P:butanediol biosynthetic process"/>
    <property type="evidence" value="ECO:0007669"/>
    <property type="project" value="TreeGrafter"/>
</dbReference>
<dbReference type="GO" id="GO:0005737">
    <property type="term" value="C:cytoplasm"/>
    <property type="evidence" value="ECO:0007669"/>
    <property type="project" value="TreeGrafter"/>
</dbReference>
<dbReference type="Gene3D" id="3.40.50.720">
    <property type="entry name" value="NAD(P)-binding Rossmann-like Domain"/>
    <property type="match status" value="1"/>
</dbReference>
<dbReference type="Pfam" id="PF00107">
    <property type="entry name" value="ADH_zinc_N"/>
    <property type="match status" value="1"/>
</dbReference>
<sequence>MRHEFSGIVEEVGEGIDDVKPGDRVAVQPIIYDGTCGACKDGFINCCDKNGFIGLSGWGGGVSEHVVVPRYAVYHIPENISLEVGALVEPLAVAWHAVKISPLKKGDSVLVLGGGPIGLAVVQTLKAKGAEKIIVSEVASRRRDFAKQFGADYVLDPTKDDIVAKVREICEGKGANVAFDCAGVQAGLDQAILSIRARGTLVNIAVWEKSATIIPNHFAFRERIYMGIATYVEGDFQEVIGAIASGSLKPETMITKKIKMEEVEEEGYKTLINDKENQVKVLIEINP</sequence>
<protein>
    <recommendedName>
        <fullName evidence="7">Enoyl reductase (ER) domain-containing protein</fullName>
    </recommendedName>
</protein>
<comment type="similarity">
    <text evidence="2">Belongs to the zinc-containing alcohol dehydrogenase family.</text>
</comment>
<dbReference type="InterPro" id="IPR013149">
    <property type="entry name" value="ADH-like_C"/>
</dbReference>
<evidence type="ECO:0000313" key="9">
    <source>
        <dbReference type="Proteomes" id="UP000664521"/>
    </source>
</evidence>
<dbReference type="PANTHER" id="PTHR43161">
    <property type="entry name" value="SORBITOL DEHYDROGENASE"/>
    <property type="match status" value="1"/>
</dbReference>
<keyword evidence="5" id="KW-0560">Oxidoreductase</keyword>
<gene>
    <name evidence="8" type="ORF">HETSPECPRED_008508</name>
</gene>
<keyword evidence="4" id="KW-0862">Zinc</keyword>
<dbReference type="InterPro" id="IPR020843">
    <property type="entry name" value="ER"/>
</dbReference>
<feature type="domain" description="Enoyl reductase (ER)" evidence="7">
    <location>
        <begin position="1"/>
        <end position="283"/>
    </location>
</feature>
<dbReference type="Gene3D" id="3.90.180.10">
    <property type="entry name" value="Medium-chain alcohol dehydrogenases, catalytic domain"/>
    <property type="match status" value="1"/>
</dbReference>
<dbReference type="GO" id="GO:0046872">
    <property type="term" value="F:metal ion binding"/>
    <property type="evidence" value="ECO:0007669"/>
    <property type="project" value="UniProtKB-KW"/>
</dbReference>
<evidence type="ECO:0000256" key="5">
    <source>
        <dbReference type="ARBA" id="ARBA00023002"/>
    </source>
</evidence>
<dbReference type="SUPFAM" id="SSF51735">
    <property type="entry name" value="NAD(P)-binding Rossmann-fold domains"/>
    <property type="match status" value="1"/>
</dbReference>
<comment type="cofactor">
    <cofactor evidence="1">
        <name>Zn(2+)</name>
        <dbReference type="ChEBI" id="CHEBI:29105"/>
    </cofactor>
</comment>